<keyword evidence="5" id="KW-0812">Transmembrane</keyword>
<protein>
    <recommendedName>
        <fullName evidence="10">Nucleosome assembly protein</fullName>
    </recommendedName>
</protein>
<name>A0A8J4DG00_9CHLO</name>
<keyword evidence="2" id="KW-0143">Chaperone</keyword>
<accession>A0A8J4DG00</accession>
<feature type="region of interest" description="Disordered" evidence="4">
    <location>
        <begin position="221"/>
        <end position="326"/>
    </location>
</feature>
<evidence type="ECO:0008006" key="10">
    <source>
        <dbReference type="Google" id="ProtNLM"/>
    </source>
</evidence>
<dbReference type="GO" id="GO:0005634">
    <property type="term" value="C:nucleus"/>
    <property type="evidence" value="ECO:0007669"/>
    <property type="project" value="InterPro"/>
</dbReference>
<dbReference type="Pfam" id="PF00956">
    <property type="entry name" value="NAP"/>
    <property type="match status" value="2"/>
</dbReference>
<feature type="compositionally biased region" description="Basic and acidic residues" evidence="4">
    <location>
        <begin position="308"/>
        <end position="325"/>
    </location>
</feature>
<gene>
    <name evidence="6" type="ORF">Vretifemale_3203</name>
    <name evidence="7" type="ORF">Vretimale_4580</name>
</gene>
<feature type="compositionally biased region" description="Acidic residues" evidence="4">
    <location>
        <begin position="722"/>
        <end position="752"/>
    </location>
</feature>
<keyword evidence="5" id="KW-1133">Transmembrane helix</keyword>
<dbReference type="AlphaFoldDB" id="A0A8J4DG00"/>
<dbReference type="GO" id="GO:0000724">
    <property type="term" value="P:double-strand break repair via homologous recombination"/>
    <property type="evidence" value="ECO:0007669"/>
    <property type="project" value="UniProtKB-ARBA"/>
</dbReference>
<organism evidence="7 8">
    <name type="scientific">Volvox reticuliferus</name>
    <dbReference type="NCBI Taxonomy" id="1737510"/>
    <lineage>
        <taxon>Eukaryota</taxon>
        <taxon>Viridiplantae</taxon>
        <taxon>Chlorophyta</taxon>
        <taxon>core chlorophytes</taxon>
        <taxon>Chlorophyceae</taxon>
        <taxon>CS clade</taxon>
        <taxon>Chlamydomonadales</taxon>
        <taxon>Volvocaceae</taxon>
        <taxon>Volvox</taxon>
    </lineage>
</organism>
<evidence type="ECO:0000256" key="4">
    <source>
        <dbReference type="SAM" id="MobiDB-lite"/>
    </source>
</evidence>
<dbReference type="SUPFAM" id="SSF143113">
    <property type="entry name" value="NAP-like"/>
    <property type="match status" value="2"/>
</dbReference>
<dbReference type="Gene3D" id="3.30.1120.90">
    <property type="entry name" value="Nucleosome assembly protein"/>
    <property type="match status" value="2"/>
</dbReference>
<dbReference type="EMBL" id="BNCP01000004">
    <property type="protein sequence ID" value="GIL72963.1"/>
    <property type="molecule type" value="Genomic_DNA"/>
</dbReference>
<dbReference type="GO" id="GO:0006334">
    <property type="term" value="P:nucleosome assembly"/>
    <property type="evidence" value="ECO:0007669"/>
    <property type="project" value="InterPro"/>
</dbReference>
<comment type="similarity">
    <text evidence="1 3">Belongs to the nucleosome assembly protein (NAP) family.</text>
</comment>
<comment type="caution">
    <text evidence="7">The sequence shown here is derived from an EMBL/GenBank/DDBJ whole genome shotgun (WGS) entry which is preliminary data.</text>
</comment>
<reference evidence="7" key="1">
    <citation type="journal article" date="2021" name="Proc. Natl. Acad. Sci. U.S.A.">
        <title>Three genomes in the algal genus Volvox reveal the fate of a haploid sex-determining region after a transition to homothallism.</title>
        <authorList>
            <person name="Yamamoto K."/>
            <person name="Hamaji T."/>
            <person name="Kawai-Toyooka H."/>
            <person name="Matsuzaki R."/>
            <person name="Takahashi F."/>
            <person name="Nishimura Y."/>
            <person name="Kawachi M."/>
            <person name="Noguchi H."/>
            <person name="Minakuchi Y."/>
            <person name="Umen J.G."/>
            <person name="Toyoda A."/>
            <person name="Nozaki H."/>
        </authorList>
    </citation>
    <scope>NUCLEOTIDE SEQUENCE</scope>
    <source>
        <strain evidence="7">NIES-3785</strain>
        <strain evidence="6">NIES-3786</strain>
    </source>
</reference>
<evidence type="ECO:0000256" key="2">
    <source>
        <dbReference type="ARBA" id="ARBA00023186"/>
    </source>
</evidence>
<feature type="transmembrane region" description="Helical" evidence="5">
    <location>
        <begin position="800"/>
        <end position="820"/>
    </location>
</feature>
<feature type="compositionally biased region" description="Acidic residues" evidence="4">
    <location>
        <begin position="356"/>
        <end position="374"/>
    </location>
</feature>
<dbReference type="EMBL" id="BNCQ01000006">
    <property type="protein sequence ID" value="GIL99447.1"/>
    <property type="molecule type" value="Genomic_DNA"/>
</dbReference>
<dbReference type="PANTHER" id="PTHR11875">
    <property type="entry name" value="TESTIS-SPECIFIC Y-ENCODED PROTEIN"/>
    <property type="match status" value="1"/>
</dbReference>
<feature type="region of interest" description="Disordered" evidence="4">
    <location>
        <begin position="722"/>
        <end position="760"/>
    </location>
</feature>
<feature type="region of interest" description="Disordered" evidence="4">
    <location>
        <begin position="348"/>
        <end position="376"/>
    </location>
</feature>
<proteinExistence type="inferred from homology"/>
<feature type="compositionally biased region" description="Acidic residues" evidence="4">
    <location>
        <begin position="289"/>
        <end position="307"/>
    </location>
</feature>
<evidence type="ECO:0000256" key="1">
    <source>
        <dbReference type="ARBA" id="ARBA00009947"/>
    </source>
</evidence>
<keyword evidence="5" id="KW-0472">Membrane</keyword>
<evidence type="ECO:0000313" key="6">
    <source>
        <dbReference type="EMBL" id="GIL72963.1"/>
    </source>
</evidence>
<evidence type="ECO:0000313" key="7">
    <source>
        <dbReference type="EMBL" id="GIL99447.1"/>
    </source>
</evidence>
<dbReference type="OrthoDB" id="10506581at2759"/>
<sequence>MAEKKLFAAIQEIEVQIDASHKRRQQRLKDLLKEYLQAREPFLQRRFELVTGRSKPTDEELKGFKPRGEVAPAAADLKANAAGSTAAGGKGENARGVPFFWLNVLCNEEKLADMITPRDRSALEYLEDIRYLAGPMGLVLEFHFASNPFFHNKVLRKGTLIIPRRAEEGGDRGFLQPGSCGLEELMQGVQGWREESTVIDWKPGRSLLVCPEPVAAAGKTAAAVRQRSKKGRAGAAASGGIKEGGKRAGNGGTGKKGKAGKETAKSTSAMPSRSMRRHGKHSGAAPDLPDPDDLGDMDDDVEVADEAGEAKVEHAEESRQGDGRSHVVRLRPCPSFFRFFLSLSGRKMHQRRELDPTIDEEEEEEEGEHEEEQEGSLGVLGGGFGTMNAAAAATLSQQRQKLDSELLDVIVKRVIPRAMHLYLAGQGVAEKIPSQGRTGGVEVPDAEGGFQLVSASPARDIAPLALETQTVLHVLMALQRQMDAMAADLKRGEWEAWVAHMEEVNKLTARRRTLLVGPAGASGGKLSIPAFWLRALRSVPYGSLLVQHRDERALSYLADIRLSWDMSRMPSPEAPHRRVDLELEFLPNPYFSNHVLRKCFTFHAPGGSLNRMWVASVKSDTIDWQPGRNLTLRVLEGIQSRGRAGDKAPSGHAARPRKVPSFFAFFDDTPGALVRAFAIPGGQSASAVQEANQAQEEFMAELINFVVPFAGSLAAESAVDVDDLGDEGEDGEDEQDEEDTDEDEDAEGDASEPTDGARRGAAKALRLRGGTGGSSNGTGTASGNSGNLFRRLFTGGGRSGGIVMAVFVVIMLLAQVLVFLDTLDFVRGRFNRVS</sequence>
<evidence type="ECO:0000313" key="9">
    <source>
        <dbReference type="Proteomes" id="UP000747110"/>
    </source>
</evidence>
<dbReference type="GO" id="GO:0042393">
    <property type="term" value="F:histone binding"/>
    <property type="evidence" value="ECO:0007669"/>
    <property type="project" value="UniProtKB-ARBA"/>
</dbReference>
<dbReference type="InterPro" id="IPR037231">
    <property type="entry name" value="NAP-like_sf"/>
</dbReference>
<keyword evidence="9" id="KW-1185">Reference proteome</keyword>
<dbReference type="Proteomes" id="UP000722791">
    <property type="component" value="Unassembled WGS sequence"/>
</dbReference>
<dbReference type="Proteomes" id="UP000747110">
    <property type="component" value="Unassembled WGS sequence"/>
</dbReference>
<evidence type="ECO:0000256" key="3">
    <source>
        <dbReference type="RuleBase" id="RU003876"/>
    </source>
</evidence>
<evidence type="ECO:0000256" key="5">
    <source>
        <dbReference type="SAM" id="Phobius"/>
    </source>
</evidence>
<evidence type="ECO:0000313" key="8">
    <source>
        <dbReference type="Proteomes" id="UP000722791"/>
    </source>
</evidence>
<dbReference type="InterPro" id="IPR002164">
    <property type="entry name" value="NAP_family"/>
</dbReference>